<evidence type="ECO:0000313" key="3">
    <source>
        <dbReference type="EMBL" id="TSD09680.1"/>
    </source>
</evidence>
<dbReference type="InterPro" id="IPR014729">
    <property type="entry name" value="Rossmann-like_a/b/a_fold"/>
</dbReference>
<comment type="similarity">
    <text evidence="1">Belongs to the universal stress protein A family.</text>
</comment>
<evidence type="ECO:0000256" key="1">
    <source>
        <dbReference type="ARBA" id="ARBA00008791"/>
    </source>
</evidence>
<organism evidence="3 4">
    <name type="scientific">Haloglomus irregulare</name>
    <dbReference type="NCBI Taxonomy" id="2234134"/>
    <lineage>
        <taxon>Archaea</taxon>
        <taxon>Methanobacteriati</taxon>
        <taxon>Methanobacteriota</taxon>
        <taxon>Stenosarchaea group</taxon>
        <taxon>Halobacteria</taxon>
        <taxon>Halobacteriales</taxon>
        <taxon>Natronomonadaceae</taxon>
        <taxon>Haloglomus</taxon>
    </lineage>
</organism>
<dbReference type="Proteomes" id="UP000319894">
    <property type="component" value="Unassembled WGS sequence"/>
</dbReference>
<gene>
    <name evidence="3" type="ORF">DP107_15040</name>
</gene>
<evidence type="ECO:0000313" key="4">
    <source>
        <dbReference type="Proteomes" id="UP000319894"/>
    </source>
</evidence>
<dbReference type="Pfam" id="PF00582">
    <property type="entry name" value="Usp"/>
    <property type="match status" value="1"/>
</dbReference>
<dbReference type="EMBL" id="QMDX01000011">
    <property type="protein sequence ID" value="TSD09680.1"/>
    <property type="molecule type" value="Genomic_DNA"/>
</dbReference>
<keyword evidence="4" id="KW-1185">Reference proteome</keyword>
<dbReference type="Gene3D" id="3.40.50.620">
    <property type="entry name" value="HUPs"/>
    <property type="match status" value="1"/>
</dbReference>
<accession>A0A554MY21</accession>
<dbReference type="PANTHER" id="PTHR46268:SF6">
    <property type="entry name" value="UNIVERSAL STRESS PROTEIN UP12"/>
    <property type="match status" value="1"/>
</dbReference>
<evidence type="ECO:0000259" key="2">
    <source>
        <dbReference type="Pfam" id="PF00582"/>
    </source>
</evidence>
<sequence length="151" mass="16038">MYDPILVAVDGSDAAGRAAEEAFRLAREFDATVHLLYVLDESASTLLFSAESLSNRFDRLRSDADEFLADLAADAGDLTVETAVIRGMGVYRGIVGYAEREGMELIVMGSRGRHGPAGVLGNTSERVGANTDIPVLLVPGPEEPPDDESPA</sequence>
<dbReference type="InParanoid" id="A0A554MY21"/>
<dbReference type="InterPro" id="IPR006016">
    <property type="entry name" value="UspA"/>
</dbReference>
<proteinExistence type="inferred from homology"/>
<dbReference type="CDD" id="cd00293">
    <property type="entry name" value="USP-like"/>
    <property type="match status" value="1"/>
</dbReference>
<dbReference type="InterPro" id="IPR006015">
    <property type="entry name" value="Universal_stress_UspA"/>
</dbReference>
<name>A0A554MY21_9EURY</name>
<dbReference type="OrthoDB" id="105697at2157"/>
<dbReference type="AlphaFoldDB" id="A0A554MY21"/>
<dbReference type="PRINTS" id="PR01438">
    <property type="entry name" value="UNVRSLSTRESS"/>
</dbReference>
<dbReference type="PANTHER" id="PTHR46268">
    <property type="entry name" value="STRESS RESPONSE PROTEIN NHAX"/>
    <property type="match status" value="1"/>
</dbReference>
<reference evidence="3 4" key="1">
    <citation type="submission" date="2018-06" db="EMBL/GenBank/DDBJ databases">
        <title>Natronomonas sp. F16-60 a new haloarchaeon isolated from a solar saltern of Isla Cristina, Huelva, Spain.</title>
        <authorList>
            <person name="Duran-Viseras A."/>
            <person name="Sanchez-Porro C."/>
            <person name="Ventosa A."/>
        </authorList>
    </citation>
    <scope>NUCLEOTIDE SEQUENCE [LARGE SCALE GENOMIC DNA]</scope>
    <source>
        <strain evidence="3 4">F16-60</strain>
    </source>
</reference>
<dbReference type="SUPFAM" id="SSF52402">
    <property type="entry name" value="Adenine nucleotide alpha hydrolases-like"/>
    <property type="match status" value="1"/>
</dbReference>
<dbReference type="RefSeq" id="WP_144262967.1">
    <property type="nucleotide sequence ID" value="NZ_QMDX01000011.1"/>
</dbReference>
<protein>
    <submittedName>
        <fullName evidence="3">Universal stress protein</fullName>
    </submittedName>
</protein>
<feature type="domain" description="UspA" evidence="2">
    <location>
        <begin position="1"/>
        <end position="139"/>
    </location>
</feature>
<comment type="caution">
    <text evidence="3">The sequence shown here is derived from an EMBL/GenBank/DDBJ whole genome shotgun (WGS) entry which is preliminary data.</text>
</comment>